<dbReference type="Proteomes" id="UP001589789">
    <property type="component" value="Unassembled WGS sequence"/>
</dbReference>
<keyword evidence="4" id="KW-1185">Reference proteome</keyword>
<dbReference type="PROSITE" id="PS00061">
    <property type="entry name" value="ADH_SHORT"/>
    <property type="match status" value="1"/>
</dbReference>
<evidence type="ECO:0000313" key="3">
    <source>
        <dbReference type="EMBL" id="MFC0385768.1"/>
    </source>
</evidence>
<dbReference type="Pfam" id="PF13561">
    <property type="entry name" value="adh_short_C2"/>
    <property type="match status" value="1"/>
</dbReference>
<evidence type="ECO:0000259" key="2">
    <source>
        <dbReference type="SMART" id="SM00822"/>
    </source>
</evidence>
<dbReference type="PANTHER" id="PTHR42760">
    <property type="entry name" value="SHORT-CHAIN DEHYDROGENASES/REDUCTASES FAMILY MEMBER"/>
    <property type="match status" value="1"/>
</dbReference>
<evidence type="ECO:0000313" key="4">
    <source>
        <dbReference type="Proteomes" id="UP001589789"/>
    </source>
</evidence>
<dbReference type="InterPro" id="IPR057326">
    <property type="entry name" value="KR_dom"/>
</dbReference>
<dbReference type="PRINTS" id="PR00080">
    <property type="entry name" value="SDRFAMILY"/>
</dbReference>
<comment type="similarity">
    <text evidence="1">Belongs to the short-chain dehydrogenases/reductases (SDR) family.</text>
</comment>
<protein>
    <submittedName>
        <fullName evidence="3">SDR family oxidoreductase</fullName>
    </submittedName>
</protein>
<sequence length="248" mass="25219">MAGVVLVTGSGRGIGAATARLAARRGHAVFVNYAEREDRARAVVEEIRARGGRAAMGRADVSREDEVEAMFAAVDRELGPLTGLVNNAGITGPATRLEGYDAATIRRVLDVSVVGTMLCTRQAARRMSTKHGGGGGSIVNLSSVAATIGGAGQWTAYAAAKGAVNSLTVGLSRELAPEGIRVNALLPGLINTEIHAAAGLGDRLAQLAPSVPAGRIGTAEECAEAIVWLLSGEAAYLTGALIPVAGGR</sequence>
<gene>
    <name evidence="3" type="ORF">ACFFIC_09380</name>
</gene>
<dbReference type="EMBL" id="JBHLVZ010000013">
    <property type="protein sequence ID" value="MFC0385768.1"/>
    <property type="molecule type" value="Genomic_DNA"/>
</dbReference>
<dbReference type="RefSeq" id="WP_377049912.1">
    <property type="nucleotide sequence ID" value="NZ_JBHLVZ010000013.1"/>
</dbReference>
<proteinExistence type="inferred from homology"/>
<dbReference type="SUPFAM" id="SSF51735">
    <property type="entry name" value="NAD(P)-binding Rossmann-fold domains"/>
    <property type="match status" value="1"/>
</dbReference>
<dbReference type="SMART" id="SM00822">
    <property type="entry name" value="PKS_KR"/>
    <property type="match status" value="1"/>
</dbReference>
<organism evidence="3 4">
    <name type="scientific">Muricoccus vinaceus</name>
    <dbReference type="NCBI Taxonomy" id="424704"/>
    <lineage>
        <taxon>Bacteria</taxon>
        <taxon>Pseudomonadati</taxon>
        <taxon>Pseudomonadota</taxon>
        <taxon>Alphaproteobacteria</taxon>
        <taxon>Acetobacterales</taxon>
        <taxon>Roseomonadaceae</taxon>
        <taxon>Muricoccus</taxon>
    </lineage>
</organism>
<evidence type="ECO:0000256" key="1">
    <source>
        <dbReference type="ARBA" id="ARBA00006484"/>
    </source>
</evidence>
<dbReference type="PRINTS" id="PR00081">
    <property type="entry name" value="GDHRDH"/>
</dbReference>
<dbReference type="PANTHER" id="PTHR42760:SF40">
    <property type="entry name" value="3-OXOACYL-[ACYL-CARRIER-PROTEIN] REDUCTASE, CHLOROPLASTIC"/>
    <property type="match status" value="1"/>
</dbReference>
<name>A0ABV6IT21_9PROT</name>
<accession>A0ABV6IT21</accession>
<feature type="domain" description="Ketoreductase" evidence="2">
    <location>
        <begin position="3"/>
        <end position="188"/>
    </location>
</feature>
<reference evidence="3 4" key="1">
    <citation type="submission" date="2024-09" db="EMBL/GenBank/DDBJ databases">
        <authorList>
            <person name="Sun Q."/>
            <person name="Mori K."/>
        </authorList>
    </citation>
    <scope>NUCLEOTIDE SEQUENCE [LARGE SCALE GENOMIC DNA]</scope>
    <source>
        <strain evidence="3 4">CCM 7468</strain>
    </source>
</reference>
<dbReference type="InterPro" id="IPR002347">
    <property type="entry name" value="SDR_fam"/>
</dbReference>
<comment type="caution">
    <text evidence="3">The sequence shown here is derived from an EMBL/GenBank/DDBJ whole genome shotgun (WGS) entry which is preliminary data.</text>
</comment>
<dbReference type="Gene3D" id="3.40.50.720">
    <property type="entry name" value="NAD(P)-binding Rossmann-like Domain"/>
    <property type="match status" value="1"/>
</dbReference>
<dbReference type="InterPro" id="IPR020904">
    <property type="entry name" value="Sc_DH/Rdtase_CS"/>
</dbReference>
<dbReference type="InterPro" id="IPR036291">
    <property type="entry name" value="NAD(P)-bd_dom_sf"/>
</dbReference>